<dbReference type="EMBL" id="JAGYWB010000017">
    <property type="protein sequence ID" value="KAI0494738.1"/>
    <property type="molecule type" value="Genomic_DNA"/>
</dbReference>
<gene>
    <name evidence="7" type="ORF">KFK09_024881</name>
</gene>
<accession>A0A8T3AF11</accession>
<feature type="compositionally biased region" description="Low complexity" evidence="5">
    <location>
        <begin position="11"/>
        <end position="24"/>
    </location>
</feature>
<dbReference type="InterPro" id="IPR013103">
    <property type="entry name" value="RVT_2"/>
</dbReference>
<dbReference type="Proteomes" id="UP000829196">
    <property type="component" value="Unassembled WGS sequence"/>
</dbReference>
<reference evidence="7" key="1">
    <citation type="journal article" date="2022" name="Front. Genet.">
        <title>Chromosome-Scale Assembly of the Dendrobium nobile Genome Provides Insights Into the Molecular Mechanism of the Biosynthesis of the Medicinal Active Ingredient of Dendrobium.</title>
        <authorList>
            <person name="Xu Q."/>
            <person name="Niu S.-C."/>
            <person name="Li K.-L."/>
            <person name="Zheng P.-J."/>
            <person name="Zhang X.-J."/>
            <person name="Jia Y."/>
            <person name="Liu Y."/>
            <person name="Niu Y.-X."/>
            <person name="Yu L.-H."/>
            <person name="Chen D.-F."/>
            <person name="Zhang G.-Q."/>
        </authorList>
    </citation>
    <scope>NUCLEOTIDE SEQUENCE</scope>
    <source>
        <tissue evidence="7">Leaf</tissue>
    </source>
</reference>
<sequence length="1376" mass="154138">MVSELGMGDQNAANAAPPSSSSSSTTMHTEISADSITIPQPLKFLVSNLKILAPHSLTAENYPIWRMQVLQQFAANGYSGHLTGTVKTPADTTSEAYIRWRTADSNLLSALFSTISQSILPYIITSTTANEAWTILEKRLQPTSRSRVMQLKNELYRSTLRDQSLQQYLNHIKSLVDNISASGSKIEPEDVMLHILNGLPPTFNSFKSTIRNSLVPIDLDTFYSLLCNEEIHLQQEHQLEVNSAVSPTALYASSNNQSRGRSNKRFFKNRNTSNTPSTPVIQSQVPSAPNSSRPTCQICGKIGHVALNCWHRCNFKYAPTETRPQHALLATPSTTNTQDWVLDTGASTHLTPDANNLFYSSPYNGSDSVSTANGTSMTIHNSGQGLLPLPNTSRKLFLHNLLHVSALTHNLLSVSKLTRDNSVSISFNANGFIVKDLKDNRPLLHGRLRDGLYRLHKPSDEPQTALAATTLTDNLWHARLGHPSSSVLSVLAKQFSEIQNVSNSFSCISCNLAKSHKQFFNKNDSTSSCPFELIHTDVWGPAPIPSTEGYRYYIIFIDDHTRHSWLYFMHTKQKALAKFKLFFSLIKTQFHRTLQALRSDGGGEFTSTSFRNFLLEHGIRQQLSCPHTPEQNGIAERKHRHLLELTRALLHASNIPHKFWADALSTAHYLVNLLPSKAIKLQIPSQRLQGKPPVYSHLRTFGCLCFPWLKPYASDKLSPRSIECVFLGYSNIHKGYKCHDFRTGRTYVSRHVVFHENTFPFKTISSTDTNPASPKPNVFSPLLLTPTSTITIPAVTIPSNSMTPAHTTSSTETISSPFPQNSPTPSPQHSPLLIPNTHTHPMQTHLKAGITKPKQIFTLLAHSSLAATPTTYNQASKTDHWNLAMQNEIMALTKQNTWSLVPKPANKPILGCKWTFKTKLLPNGQVDRYKARLVALGYNQQYGINYTETFSPVAKMPTIRLLLTIAVNRQWPIYQLDVSNAFLHGDLHDDIYMRQPPGFTDKSNPDAVCKLHKSLYGLKQAPRQWFNKLTTFLQAYGFGFSRSDPSLLIFQKAKIQIYFLIYVDDFLVTGNDERTIKHLLGQLQAQFALKQLGQISLFLGIQVLQSTTGYFLTQQHYATKILHDAGYDECKPAPTPIAIPSKHGLSESPLFHDPTLYRKLAGSLQYLSITRPDIAFATNVICQHMQQPTDADFQALKRLLRYIKGTITYGLPITNGSLELRTYTDADWASDTSDRKLVSGYCSFLGPNLISWTVKKQATVAKSSTEAEYRALSAGLSEVLWLRRLAQELGIPQQSPTLIYCDNTSAIAIAQNPVFHARTKHIEIDYHFIRQHLNSKEIQLVHISSNDQIADILTKPFTSSRFTELRHKLSIRPPNA</sequence>
<dbReference type="Pfam" id="PF22936">
    <property type="entry name" value="Pol_BBD"/>
    <property type="match status" value="1"/>
</dbReference>
<dbReference type="Pfam" id="PF00665">
    <property type="entry name" value="rve"/>
    <property type="match status" value="1"/>
</dbReference>
<feature type="compositionally biased region" description="Polar residues" evidence="5">
    <location>
        <begin position="251"/>
        <end position="260"/>
    </location>
</feature>
<evidence type="ECO:0000256" key="1">
    <source>
        <dbReference type="ARBA" id="ARBA00022670"/>
    </source>
</evidence>
<evidence type="ECO:0000256" key="3">
    <source>
        <dbReference type="ARBA" id="ARBA00022750"/>
    </source>
</evidence>
<evidence type="ECO:0000259" key="6">
    <source>
        <dbReference type="PROSITE" id="PS50994"/>
    </source>
</evidence>
<evidence type="ECO:0000313" key="7">
    <source>
        <dbReference type="EMBL" id="KAI0494738.1"/>
    </source>
</evidence>
<dbReference type="InterPro" id="IPR025724">
    <property type="entry name" value="GAG-pre-integrase_dom"/>
</dbReference>
<keyword evidence="1" id="KW-0645">Protease</keyword>
<feature type="domain" description="Integrase catalytic" evidence="6">
    <location>
        <begin position="526"/>
        <end position="692"/>
    </location>
</feature>
<comment type="caution">
    <text evidence="7">The sequence shown here is derived from an EMBL/GenBank/DDBJ whole genome shotgun (WGS) entry which is preliminary data.</text>
</comment>
<dbReference type="InterPro" id="IPR001584">
    <property type="entry name" value="Integrase_cat-core"/>
</dbReference>
<feature type="region of interest" description="Disordered" evidence="5">
    <location>
        <begin position="1"/>
        <end position="28"/>
    </location>
</feature>
<dbReference type="OrthoDB" id="1737296at2759"/>
<feature type="region of interest" description="Disordered" evidence="5">
    <location>
        <begin position="251"/>
        <end position="290"/>
    </location>
</feature>
<dbReference type="Pfam" id="PF14223">
    <property type="entry name" value="Retrotran_gag_2"/>
    <property type="match status" value="1"/>
</dbReference>
<dbReference type="Gene3D" id="3.30.420.10">
    <property type="entry name" value="Ribonuclease H-like superfamily/Ribonuclease H"/>
    <property type="match status" value="1"/>
</dbReference>
<dbReference type="InterPro" id="IPR012337">
    <property type="entry name" value="RNaseH-like_sf"/>
</dbReference>
<keyword evidence="8" id="KW-1185">Reference proteome</keyword>
<name>A0A8T3AF11_DENNO</name>
<feature type="compositionally biased region" description="Polar residues" evidence="5">
    <location>
        <begin position="798"/>
        <end position="819"/>
    </location>
</feature>
<feature type="region of interest" description="Disordered" evidence="5">
    <location>
        <begin position="798"/>
        <end position="839"/>
    </location>
</feature>
<evidence type="ECO:0000256" key="4">
    <source>
        <dbReference type="ARBA" id="ARBA00022801"/>
    </source>
</evidence>
<dbReference type="CDD" id="cd09272">
    <property type="entry name" value="RNase_HI_RT_Ty1"/>
    <property type="match status" value="1"/>
</dbReference>
<dbReference type="InterPro" id="IPR057670">
    <property type="entry name" value="SH3_retrovirus"/>
</dbReference>
<dbReference type="GO" id="GO:0006508">
    <property type="term" value="P:proteolysis"/>
    <property type="evidence" value="ECO:0007669"/>
    <property type="project" value="UniProtKB-KW"/>
</dbReference>
<keyword evidence="3" id="KW-0064">Aspartyl protease</keyword>
<dbReference type="PANTHER" id="PTHR42648:SF26">
    <property type="entry name" value="INTEGRASE CATALYTIC DOMAIN-CONTAINING PROTEIN"/>
    <property type="match status" value="1"/>
</dbReference>
<keyword evidence="2" id="KW-0479">Metal-binding</keyword>
<dbReference type="PROSITE" id="PS50994">
    <property type="entry name" value="INTEGRASE"/>
    <property type="match status" value="1"/>
</dbReference>
<dbReference type="GO" id="GO:0015074">
    <property type="term" value="P:DNA integration"/>
    <property type="evidence" value="ECO:0007669"/>
    <property type="project" value="InterPro"/>
</dbReference>
<evidence type="ECO:0000256" key="2">
    <source>
        <dbReference type="ARBA" id="ARBA00022723"/>
    </source>
</evidence>
<dbReference type="InterPro" id="IPR036397">
    <property type="entry name" value="RNaseH_sf"/>
</dbReference>
<proteinExistence type="predicted"/>
<evidence type="ECO:0000256" key="5">
    <source>
        <dbReference type="SAM" id="MobiDB-lite"/>
    </source>
</evidence>
<dbReference type="Pfam" id="PF13976">
    <property type="entry name" value="gag_pre-integrs"/>
    <property type="match status" value="1"/>
</dbReference>
<dbReference type="SMR" id="A0A8T3AF11"/>
<dbReference type="GO" id="GO:0004190">
    <property type="term" value="F:aspartic-type endopeptidase activity"/>
    <property type="evidence" value="ECO:0007669"/>
    <property type="project" value="UniProtKB-KW"/>
</dbReference>
<organism evidence="7 8">
    <name type="scientific">Dendrobium nobile</name>
    <name type="common">Orchid</name>
    <dbReference type="NCBI Taxonomy" id="94219"/>
    <lineage>
        <taxon>Eukaryota</taxon>
        <taxon>Viridiplantae</taxon>
        <taxon>Streptophyta</taxon>
        <taxon>Embryophyta</taxon>
        <taxon>Tracheophyta</taxon>
        <taxon>Spermatophyta</taxon>
        <taxon>Magnoliopsida</taxon>
        <taxon>Liliopsida</taxon>
        <taxon>Asparagales</taxon>
        <taxon>Orchidaceae</taxon>
        <taxon>Epidendroideae</taxon>
        <taxon>Malaxideae</taxon>
        <taxon>Dendrobiinae</taxon>
        <taxon>Dendrobium</taxon>
    </lineage>
</organism>
<dbReference type="GO" id="GO:0046872">
    <property type="term" value="F:metal ion binding"/>
    <property type="evidence" value="ECO:0007669"/>
    <property type="project" value="UniProtKB-KW"/>
</dbReference>
<dbReference type="InterPro" id="IPR039537">
    <property type="entry name" value="Retrotran_Ty1/copia-like"/>
</dbReference>
<evidence type="ECO:0000313" key="8">
    <source>
        <dbReference type="Proteomes" id="UP000829196"/>
    </source>
</evidence>
<dbReference type="GO" id="GO:0003676">
    <property type="term" value="F:nucleic acid binding"/>
    <property type="evidence" value="ECO:0007669"/>
    <property type="project" value="InterPro"/>
</dbReference>
<protein>
    <recommendedName>
        <fullName evidence="6">Integrase catalytic domain-containing protein</fullName>
    </recommendedName>
</protein>
<keyword evidence="4" id="KW-0378">Hydrolase</keyword>
<feature type="compositionally biased region" description="Polar residues" evidence="5">
    <location>
        <begin position="269"/>
        <end position="290"/>
    </location>
</feature>
<dbReference type="PANTHER" id="PTHR42648">
    <property type="entry name" value="TRANSPOSASE, PUTATIVE-RELATED"/>
    <property type="match status" value="1"/>
</dbReference>
<dbReference type="SUPFAM" id="SSF53098">
    <property type="entry name" value="Ribonuclease H-like"/>
    <property type="match status" value="1"/>
</dbReference>
<dbReference type="Pfam" id="PF07727">
    <property type="entry name" value="RVT_2"/>
    <property type="match status" value="1"/>
</dbReference>
<dbReference type="InterPro" id="IPR054722">
    <property type="entry name" value="PolX-like_BBD"/>
</dbReference>
<dbReference type="SUPFAM" id="SSF56672">
    <property type="entry name" value="DNA/RNA polymerases"/>
    <property type="match status" value="1"/>
</dbReference>
<dbReference type="InterPro" id="IPR043502">
    <property type="entry name" value="DNA/RNA_pol_sf"/>
</dbReference>
<dbReference type="Pfam" id="PF25597">
    <property type="entry name" value="SH3_retrovirus"/>
    <property type="match status" value="1"/>
</dbReference>